<keyword evidence="4" id="KW-0408">Iron</keyword>
<keyword evidence="2" id="KW-0479">Metal-binding</keyword>
<proteinExistence type="inferred from homology"/>
<dbReference type="GO" id="GO:0004497">
    <property type="term" value="F:monooxygenase activity"/>
    <property type="evidence" value="ECO:0007669"/>
    <property type="project" value="InterPro"/>
</dbReference>
<evidence type="ECO:0000313" key="6">
    <source>
        <dbReference type="Proteomes" id="UP000794436"/>
    </source>
</evidence>
<keyword evidence="6" id="KW-1185">Reference proteome</keyword>
<protein>
    <recommendedName>
        <fullName evidence="7">Cytochrome P450</fullName>
    </recommendedName>
</protein>
<dbReference type="GO" id="GO:0020037">
    <property type="term" value="F:heme binding"/>
    <property type="evidence" value="ECO:0007669"/>
    <property type="project" value="InterPro"/>
</dbReference>
<evidence type="ECO:0000256" key="3">
    <source>
        <dbReference type="ARBA" id="ARBA00023002"/>
    </source>
</evidence>
<evidence type="ECO:0000256" key="4">
    <source>
        <dbReference type="ARBA" id="ARBA00023004"/>
    </source>
</evidence>
<evidence type="ECO:0000313" key="5">
    <source>
        <dbReference type="EMBL" id="TMW62726.1"/>
    </source>
</evidence>
<dbReference type="PRINTS" id="PR00385">
    <property type="entry name" value="P450"/>
</dbReference>
<dbReference type="Gene3D" id="1.10.630.10">
    <property type="entry name" value="Cytochrome P450"/>
    <property type="match status" value="1"/>
</dbReference>
<dbReference type="Proteomes" id="UP000794436">
    <property type="component" value="Unassembled WGS sequence"/>
</dbReference>
<evidence type="ECO:0000256" key="1">
    <source>
        <dbReference type="ARBA" id="ARBA00010617"/>
    </source>
</evidence>
<dbReference type="EMBL" id="SPLM01000073">
    <property type="protein sequence ID" value="TMW62726.1"/>
    <property type="molecule type" value="Genomic_DNA"/>
</dbReference>
<dbReference type="SUPFAM" id="SSF48264">
    <property type="entry name" value="Cytochrome P450"/>
    <property type="match status" value="1"/>
</dbReference>
<dbReference type="AlphaFoldDB" id="A0A8K1CH66"/>
<keyword evidence="3" id="KW-0560">Oxidoreductase</keyword>
<accession>A0A8K1CH66</accession>
<dbReference type="InterPro" id="IPR002401">
    <property type="entry name" value="Cyt_P450_E_grp-I"/>
</dbReference>
<evidence type="ECO:0000256" key="2">
    <source>
        <dbReference type="ARBA" id="ARBA00022723"/>
    </source>
</evidence>
<gene>
    <name evidence="5" type="ORF">Poli38472_005344</name>
</gene>
<dbReference type="GO" id="GO:0016705">
    <property type="term" value="F:oxidoreductase activity, acting on paired donors, with incorporation or reduction of molecular oxygen"/>
    <property type="evidence" value="ECO:0007669"/>
    <property type="project" value="InterPro"/>
</dbReference>
<dbReference type="InterPro" id="IPR036396">
    <property type="entry name" value="Cyt_P450_sf"/>
</dbReference>
<reference evidence="5" key="1">
    <citation type="submission" date="2019-03" db="EMBL/GenBank/DDBJ databases">
        <title>Long read genome sequence of the mycoparasitic Pythium oligandrum ATCC 38472 isolated from sugarbeet rhizosphere.</title>
        <authorList>
            <person name="Gaulin E."/>
        </authorList>
    </citation>
    <scope>NUCLEOTIDE SEQUENCE</scope>
    <source>
        <strain evidence="5">ATCC 38472_TT</strain>
    </source>
</reference>
<evidence type="ECO:0008006" key="7">
    <source>
        <dbReference type="Google" id="ProtNLM"/>
    </source>
</evidence>
<dbReference type="InterPro" id="IPR001128">
    <property type="entry name" value="Cyt_P450"/>
</dbReference>
<dbReference type="PANTHER" id="PTHR24296">
    <property type="entry name" value="CYTOCHROME P450"/>
    <property type="match status" value="1"/>
</dbReference>
<dbReference type="GO" id="GO:0005506">
    <property type="term" value="F:iron ion binding"/>
    <property type="evidence" value="ECO:0007669"/>
    <property type="project" value="InterPro"/>
</dbReference>
<comment type="caution">
    <text evidence="5">The sequence shown here is derived from an EMBL/GenBank/DDBJ whole genome shotgun (WGS) entry which is preliminary data.</text>
</comment>
<name>A0A8K1CH66_PYTOL</name>
<organism evidence="5 6">
    <name type="scientific">Pythium oligandrum</name>
    <name type="common">Mycoparasitic fungus</name>
    <dbReference type="NCBI Taxonomy" id="41045"/>
    <lineage>
        <taxon>Eukaryota</taxon>
        <taxon>Sar</taxon>
        <taxon>Stramenopiles</taxon>
        <taxon>Oomycota</taxon>
        <taxon>Peronosporomycetes</taxon>
        <taxon>Pythiales</taxon>
        <taxon>Pythiaceae</taxon>
        <taxon>Pythium</taxon>
    </lineage>
</organism>
<dbReference type="OrthoDB" id="1470350at2759"/>
<sequence length="358" mass="40844">MNLHRVHDWFATLVNEYKGEPFTIRWLGNRRGVFLSTVEAYEEVLKTKFENFPKGSGQTEMLQDVLGGCIFASDHAQWAHQRKTSVNLFTTRALRETMSETMRKYTRVLLNIFDRKSENGTSIDLAKIFSRFTIEAFAEIGFGIEMNCSDAEEERPLQRAFDSSHRMTVLRFQRLLNIGAEKHLKEDIKVIDETVFGIISKALTNRHTRKTTETPNLVSIFLDRAEDAEGDHGNVDPSFLRDMVANFMFAGRDTTTQAMSWFFLNLSKRPDVAQKIREEVAAMVPDLATGKTPVPTMEQVQELTFLDAAIKESLRLYPAVPVTPKLVEEDIVLSDGTFLRKGWFAMLSAYGFARAKHI</sequence>
<dbReference type="Pfam" id="PF00067">
    <property type="entry name" value="p450"/>
    <property type="match status" value="1"/>
</dbReference>
<dbReference type="PRINTS" id="PR00463">
    <property type="entry name" value="EP450I"/>
</dbReference>
<comment type="similarity">
    <text evidence="1">Belongs to the cytochrome P450 family.</text>
</comment>